<reference evidence="3 4" key="1">
    <citation type="submission" date="2019-11" db="EMBL/GenBank/DDBJ databases">
        <title>First report of rice panicle blight caused by Xanthomonas sp. in Iran.</title>
        <authorList>
            <person name="Mirghasempour S.A."/>
            <person name="Huang S."/>
            <person name="Brady C.L."/>
            <person name="Studholme D.J."/>
        </authorList>
    </citation>
    <scope>NUCLEOTIDE SEQUENCE [LARGE SCALE GENOMIC DNA]</scope>
    <source>
        <strain evidence="1 4">ASD011</strain>
        <strain evidence="3">SAM114</strain>
    </source>
</reference>
<proteinExistence type="predicted"/>
<reference evidence="2" key="2">
    <citation type="journal article" date="2020" name="Plant Dis.">
        <title>A Grain Rot of Rice in Iran Caused by a Xanthomonas Strain Closely Related to X. sacchari.</title>
        <authorList>
            <person name="Mirghasempour S.A."/>
            <person name="Huang S."/>
            <person name="Studholme D.J."/>
            <person name="Brady C.L."/>
        </authorList>
    </citation>
    <scope>NUCLEOTIDE SEQUENCE</scope>
    <source>
        <strain evidence="2">SAM114</strain>
    </source>
</reference>
<evidence type="ECO:0000313" key="1">
    <source>
        <dbReference type="EMBL" id="MRH01084.1"/>
    </source>
</evidence>
<name>A0A6N7Q9W4_9XANT</name>
<evidence type="ECO:0008006" key="5">
    <source>
        <dbReference type="Google" id="ProtNLM"/>
    </source>
</evidence>
<dbReference type="Proteomes" id="UP000437931">
    <property type="component" value="Unassembled WGS sequence"/>
</dbReference>
<gene>
    <name evidence="1" type="ORF">GIY21_12365</name>
    <name evidence="2" type="ORF">GIY22_13195</name>
</gene>
<protein>
    <recommendedName>
        <fullName evidence="5">DUF1963 domain-containing protein</fullName>
    </recommendedName>
</protein>
<keyword evidence="3" id="KW-1185">Reference proteome</keyword>
<evidence type="ECO:0000313" key="2">
    <source>
        <dbReference type="EMBL" id="MRH75577.1"/>
    </source>
</evidence>
<dbReference type="AlphaFoldDB" id="A0A6N7Q9W4"/>
<dbReference type="EMBL" id="WJPN01000009">
    <property type="protein sequence ID" value="MRH01084.1"/>
    <property type="molecule type" value="Genomic_DNA"/>
</dbReference>
<dbReference type="EMBL" id="WJPM01000010">
    <property type="protein sequence ID" value="MRH75577.1"/>
    <property type="molecule type" value="Genomic_DNA"/>
</dbReference>
<sequence>MYAYDIEPGDWQDGAPAPDSDGWCFGLPPGIAAAQWPLDPWSGYPMQHGFTLRLPPDYRVHGPDIVAVSFFATAPDHNDGGPAGTVDGMHAAIATPAQALADPALQPFRERALQAHPRLRRMQDLLDCAYALILLRQEEVDGAPCRPPPLVDSPLLQQTPPPEWLQVGSATVCEAWDARSVPLPQAPDRFALHRPLRLRLREHDPNAGVPPRETFGDAPDPGGYQPFYYWQDGVVSREHYREHDWAAGHAINHLGGTMRPIQGIPDFSPYYIEFDEAFGGYNFGGGIAQLDIQDLRLDWACG</sequence>
<organism evidence="1 4">
    <name type="scientific">Xanthomonas sontii</name>
    <dbReference type="NCBI Taxonomy" id="2650745"/>
    <lineage>
        <taxon>Bacteria</taxon>
        <taxon>Pseudomonadati</taxon>
        <taxon>Pseudomonadota</taxon>
        <taxon>Gammaproteobacteria</taxon>
        <taxon>Lysobacterales</taxon>
        <taxon>Lysobacteraceae</taxon>
        <taxon>Xanthomonas</taxon>
    </lineage>
</organism>
<comment type="caution">
    <text evidence="1">The sequence shown here is derived from an EMBL/GenBank/DDBJ whole genome shotgun (WGS) entry which is preliminary data.</text>
</comment>
<dbReference type="RefSeq" id="WP_338420192.1">
    <property type="nucleotide sequence ID" value="NZ_WJPM01000010.1"/>
</dbReference>
<evidence type="ECO:0000313" key="4">
    <source>
        <dbReference type="Proteomes" id="UP000439314"/>
    </source>
</evidence>
<accession>A0A6N7Q9W4</accession>
<dbReference type="Proteomes" id="UP000439314">
    <property type="component" value="Unassembled WGS sequence"/>
</dbReference>
<evidence type="ECO:0000313" key="3">
    <source>
        <dbReference type="Proteomes" id="UP000437931"/>
    </source>
</evidence>